<evidence type="ECO:0000313" key="1">
    <source>
        <dbReference type="EMBL" id="KAJ7208056.1"/>
    </source>
</evidence>
<accession>A0AAD6VBE6</accession>
<proteinExistence type="predicted"/>
<keyword evidence="2" id="KW-1185">Reference proteome</keyword>
<dbReference type="EMBL" id="JARJCW010000035">
    <property type="protein sequence ID" value="KAJ7208056.1"/>
    <property type="molecule type" value="Genomic_DNA"/>
</dbReference>
<reference evidence="1" key="1">
    <citation type="submission" date="2023-03" db="EMBL/GenBank/DDBJ databases">
        <title>Massive genome expansion in bonnet fungi (Mycena s.s.) driven by repeated elements and novel gene families across ecological guilds.</title>
        <authorList>
            <consortium name="Lawrence Berkeley National Laboratory"/>
            <person name="Harder C.B."/>
            <person name="Miyauchi S."/>
            <person name="Viragh M."/>
            <person name="Kuo A."/>
            <person name="Thoen E."/>
            <person name="Andreopoulos B."/>
            <person name="Lu D."/>
            <person name="Skrede I."/>
            <person name="Drula E."/>
            <person name="Henrissat B."/>
            <person name="Morin E."/>
            <person name="Kohler A."/>
            <person name="Barry K."/>
            <person name="LaButti K."/>
            <person name="Morin E."/>
            <person name="Salamov A."/>
            <person name="Lipzen A."/>
            <person name="Mereny Z."/>
            <person name="Hegedus B."/>
            <person name="Baldrian P."/>
            <person name="Stursova M."/>
            <person name="Weitz H."/>
            <person name="Taylor A."/>
            <person name="Grigoriev I.V."/>
            <person name="Nagy L.G."/>
            <person name="Martin F."/>
            <person name="Kauserud H."/>
        </authorList>
    </citation>
    <scope>NUCLEOTIDE SEQUENCE</scope>
    <source>
        <strain evidence="1">9144</strain>
    </source>
</reference>
<feature type="non-terminal residue" evidence="1">
    <location>
        <position position="164"/>
    </location>
</feature>
<evidence type="ECO:0000313" key="2">
    <source>
        <dbReference type="Proteomes" id="UP001219525"/>
    </source>
</evidence>
<comment type="caution">
    <text evidence="1">The sequence shown here is derived from an EMBL/GenBank/DDBJ whole genome shotgun (WGS) entry which is preliminary data.</text>
</comment>
<sequence>GHRLPGIARPFIHTQHLADIFEKRGSRLNKHAALEVFNQLRTHSLTNGVKAITIDKCGGRGRIRTMGMTLATELVTGTVNGLASAGAFNSFYWLPTASNFPGIDGVLVDRKGNLFAEGLRKVWEIIDKPVGKSRSWNFVVMAKSLETLRLGTRKKTVDVWCCSL</sequence>
<protein>
    <submittedName>
        <fullName evidence="1">Uncharacterized protein</fullName>
    </submittedName>
</protein>
<organism evidence="1 2">
    <name type="scientific">Mycena pura</name>
    <dbReference type="NCBI Taxonomy" id="153505"/>
    <lineage>
        <taxon>Eukaryota</taxon>
        <taxon>Fungi</taxon>
        <taxon>Dikarya</taxon>
        <taxon>Basidiomycota</taxon>
        <taxon>Agaricomycotina</taxon>
        <taxon>Agaricomycetes</taxon>
        <taxon>Agaricomycetidae</taxon>
        <taxon>Agaricales</taxon>
        <taxon>Marasmiineae</taxon>
        <taxon>Mycenaceae</taxon>
        <taxon>Mycena</taxon>
    </lineage>
</organism>
<dbReference type="Proteomes" id="UP001219525">
    <property type="component" value="Unassembled WGS sequence"/>
</dbReference>
<name>A0AAD6VBE6_9AGAR</name>
<gene>
    <name evidence="1" type="ORF">GGX14DRAFT_455351</name>
</gene>
<dbReference type="AlphaFoldDB" id="A0AAD6VBE6"/>